<dbReference type="Pfam" id="PF00561">
    <property type="entry name" value="Abhydrolase_1"/>
    <property type="match status" value="1"/>
</dbReference>
<dbReference type="PANTHER" id="PTHR42916:SF1">
    <property type="entry name" value="PROTEIN PHYLLO, CHLOROPLASTIC"/>
    <property type="match status" value="1"/>
</dbReference>
<comment type="similarity">
    <text evidence="3">Belongs to the AB hydrolase superfamily. MenH family.</text>
</comment>
<evidence type="ECO:0000313" key="7">
    <source>
        <dbReference type="EMBL" id="WGL96446.1"/>
    </source>
</evidence>
<sequence length="258" mass="29491">MRLYTRRYHEKCAGTWLVWLHGLLGAGGEWLPIIEQYANRPSLTIDLPGHGRSPHIPLANFSYLSRLIEQAIQANQIDSYYLIGYSLGGRIAMYYACQSQPTKLKALIVEGANVGLKRPAERLLRLKHDQSWAKRFRSEPMDNVLSDWYQQAVFHDLSAEQRQQLIAERANNCGEHVAHLLETTSLGKQPFLVNKLLQRNYPFSYLCGEYDEKFCALSQQFSLPLIRIPEAGHNAHRSNPVAYATAVERFLTFSDGRN</sequence>
<evidence type="ECO:0000313" key="9">
    <source>
        <dbReference type="Proteomes" id="UP000295134"/>
    </source>
</evidence>
<feature type="domain" description="AB hydrolase-1" evidence="5">
    <location>
        <begin position="16"/>
        <end position="236"/>
    </location>
</feature>
<dbReference type="GeneID" id="96877654"/>
<dbReference type="AlphaFoldDB" id="A0A4P7L564"/>
<dbReference type="NCBIfam" id="TIGR03695">
    <property type="entry name" value="menH_SHCHC"/>
    <property type="match status" value="1"/>
</dbReference>
<comment type="function">
    <text evidence="3">Catalyzes a proton abstraction reaction that results in 2,5-elimination of pyruvate from 2-succinyl-5-enolpyruvyl-6-hydroxy-3-cyclohexene-1-carboxylate (SEPHCHC) and the formation of 2-succinyl-6-hydroxy-2,4-cyclohexadiene-1-carboxylate (SHCHC).</text>
</comment>
<gene>
    <name evidence="3 6" type="primary">menH</name>
    <name evidence="6" type="ORF">ArsFIN_26280</name>
    <name evidence="7" type="ORF">QE207_07830</name>
    <name evidence="8" type="ORF">QE258_12035</name>
</gene>
<reference evidence="7" key="2">
    <citation type="submission" date="2023-04" db="EMBL/GenBank/DDBJ databases">
        <title>Genome dynamics across the evolutionary transition to endosymbiosis.</title>
        <authorList>
            <person name="Siozios S."/>
            <person name="Nadal-Jimenez P."/>
            <person name="Azagi T."/>
            <person name="Sprong H."/>
            <person name="Frost C.L."/>
            <person name="Parratt S.R."/>
            <person name="Taylor G."/>
            <person name="Brettell L."/>
            <person name="Lew K.C."/>
            <person name="Croft L."/>
            <person name="King K.C."/>
            <person name="Brockhurst M.A."/>
            <person name="Hypsa V."/>
            <person name="Novakova E."/>
            <person name="Darby A.C."/>
            <person name="Hurst G.D.D."/>
        </authorList>
    </citation>
    <scope>NUCLEOTIDE SEQUENCE</scope>
    <source>
        <strain evidence="7">AIh</strain>
        <strain evidence="8">ANv_CAN</strain>
    </source>
</reference>
<reference evidence="6 9" key="1">
    <citation type="submission" date="2019-03" db="EMBL/GenBank/DDBJ databases">
        <title>Long-read sequencing reveals hyperdense prophage content in a complex bacterial symbiont genome.</title>
        <authorList>
            <person name="Frost C.L."/>
            <person name="Siozios S."/>
            <person name="Nadal-Jimenez P."/>
            <person name="Brockhurst M.A."/>
            <person name="King K.C."/>
            <person name="Darby A.C."/>
            <person name="Hurst G.D.D."/>
        </authorList>
    </citation>
    <scope>NUCLEOTIDE SEQUENCE [LARGE SCALE GENOMIC DNA]</scope>
    <source>
        <strain evidence="6 9">FIN</strain>
    </source>
</reference>
<dbReference type="UniPathway" id="UPA01057">
    <property type="reaction ID" value="UER00900"/>
</dbReference>
<protein>
    <recommendedName>
        <fullName evidence="3 4">2-succinyl-6-hydroxy-2,4-cyclohexadiene-1-carboxylate synthase</fullName>
        <shortName evidence="3">SHCHC synthase</shortName>
        <ecNumber evidence="3 4">4.2.99.20</ecNumber>
    </recommendedName>
</protein>
<dbReference type="PANTHER" id="PTHR42916">
    <property type="entry name" value="2-SUCCINYL-5-ENOLPYRUVYL-6-HYDROXY-3-CYCLOHEXENE-1-CARBOXYLATE SYNTHASE"/>
    <property type="match status" value="1"/>
</dbReference>
<dbReference type="Proteomes" id="UP001177592">
    <property type="component" value="Chromosome"/>
</dbReference>
<evidence type="ECO:0000313" key="6">
    <source>
        <dbReference type="EMBL" id="QBY44052.1"/>
    </source>
</evidence>
<keyword evidence="1 3" id="KW-0474">Menaquinone biosynthesis</keyword>
<dbReference type="ESTHER" id="9entr-d2u045">
    <property type="family name" value="Duf_1100-R"/>
</dbReference>
<name>A0A4P7L564_9GAMM</name>
<evidence type="ECO:0000259" key="5">
    <source>
        <dbReference type="Pfam" id="PF00561"/>
    </source>
</evidence>
<evidence type="ECO:0000313" key="10">
    <source>
        <dbReference type="Proteomes" id="UP001177592"/>
    </source>
</evidence>
<dbReference type="EMBL" id="CP038613">
    <property type="protein sequence ID" value="QBY44052.1"/>
    <property type="molecule type" value="Genomic_DNA"/>
</dbReference>
<evidence type="ECO:0000256" key="2">
    <source>
        <dbReference type="ARBA" id="ARBA00023239"/>
    </source>
</evidence>
<keyword evidence="10" id="KW-1185">Reference proteome</keyword>
<dbReference type="InterPro" id="IPR029058">
    <property type="entry name" value="AB_hydrolase_fold"/>
</dbReference>
<dbReference type="KEGG" id="ans:ArsFIN_26280"/>
<dbReference type="InterPro" id="IPR000073">
    <property type="entry name" value="AB_hydrolase_1"/>
</dbReference>
<comment type="pathway">
    <text evidence="3">Quinol/quinone metabolism; menaquinone biosynthesis.</text>
</comment>
<proteinExistence type="inferred from homology"/>
<dbReference type="Proteomes" id="UP000295134">
    <property type="component" value="Chromosome"/>
</dbReference>
<dbReference type="EMBL" id="CP123498">
    <property type="protein sequence ID" value="WGL96446.1"/>
    <property type="molecule type" value="Genomic_DNA"/>
</dbReference>
<evidence type="ECO:0000256" key="1">
    <source>
        <dbReference type="ARBA" id="ARBA00022428"/>
    </source>
</evidence>
<dbReference type="InterPro" id="IPR022485">
    <property type="entry name" value="SHCHC_synthase_MenH"/>
</dbReference>
<dbReference type="SUPFAM" id="SSF53474">
    <property type="entry name" value="alpha/beta-Hydrolases"/>
    <property type="match status" value="1"/>
</dbReference>
<evidence type="ECO:0000256" key="3">
    <source>
        <dbReference type="HAMAP-Rule" id="MF_01660"/>
    </source>
</evidence>
<keyword evidence="2 3" id="KW-0456">Lyase</keyword>
<dbReference type="HAMAP" id="MF_01660">
    <property type="entry name" value="MenH"/>
    <property type="match status" value="1"/>
</dbReference>
<dbReference type="Gene3D" id="3.40.50.1820">
    <property type="entry name" value="alpha/beta hydrolase"/>
    <property type="match status" value="1"/>
</dbReference>
<comment type="pathway">
    <text evidence="3">Quinol/quinone metabolism; 1,4-dihydroxy-2-naphthoate biosynthesis; 1,4-dihydroxy-2-naphthoate from chorismate: step 3/7.</text>
</comment>
<dbReference type="EC" id="4.2.99.20" evidence="3 4"/>
<dbReference type="GO" id="GO:0070205">
    <property type="term" value="F:2-succinyl-6-hydroxy-2,4-cyclohexadiene-1-carboxylate synthase activity"/>
    <property type="evidence" value="ECO:0007669"/>
    <property type="project" value="UniProtKB-UniRule"/>
</dbReference>
<comment type="subunit">
    <text evidence="3">Monomer.</text>
</comment>
<dbReference type="Proteomes" id="UP001177597">
    <property type="component" value="Chromosome"/>
</dbReference>
<dbReference type="NCBIfam" id="NF008340">
    <property type="entry name" value="PRK11126.1"/>
    <property type="match status" value="1"/>
</dbReference>
<dbReference type="EMBL" id="CP123523">
    <property type="protein sequence ID" value="WGM04366.1"/>
    <property type="molecule type" value="Genomic_DNA"/>
</dbReference>
<accession>A0A4P7L564</accession>
<comment type="catalytic activity">
    <reaction evidence="3">
        <text>5-enolpyruvoyl-6-hydroxy-2-succinyl-cyclohex-3-ene-1-carboxylate = (1R,6R)-6-hydroxy-2-succinyl-cyclohexa-2,4-diene-1-carboxylate + pyruvate</text>
        <dbReference type="Rhea" id="RHEA:25597"/>
        <dbReference type="ChEBI" id="CHEBI:15361"/>
        <dbReference type="ChEBI" id="CHEBI:58689"/>
        <dbReference type="ChEBI" id="CHEBI:58818"/>
        <dbReference type="EC" id="4.2.99.20"/>
    </reaction>
</comment>
<organism evidence="6 9">
    <name type="scientific">Arsenophonus nasoniae</name>
    <name type="common">son-killer infecting Nasonia vitripennis</name>
    <dbReference type="NCBI Taxonomy" id="638"/>
    <lineage>
        <taxon>Bacteria</taxon>
        <taxon>Pseudomonadati</taxon>
        <taxon>Pseudomonadota</taxon>
        <taxon>Gammaproteobacteria</taxon>
        <taxon>Enterobacterales</taxon>
        <taxon>Morganellaceae</taxon>
        <taxon>Arsenophonus</taxon>
    </lineage>
</organism>
<evidence type="ECO:0000313" key="8">
    <source>
        <dbReference type="EMBL" id="WGM04366.1"/>
    </source>
</evidence>
<evidence type="ECO:0000256" key="4">
    <source>
        <dbReference type="NCBIfam" id="TIGR03695"/>
    </source>
</evidence>
<dbReference type="RefSeq" id="WP_026822035.1">
    <property type="nucleotide sequence ID" value="NZ_CP038613.1"/>
</dbReference>
<dbReference type="GO" id="GO:0009234">
    <property type="term" value="P:menaquinone biosynthetic process"/>
    <property type="evidence" value="ECO:0007669"/>
    <property type="project" value="UniProtKB-UniRule"/>
</dbReference>
<dbReference type="UniPathway" id="UPA00079"/>